<feature type="transmembrane region" description="Helical" evidence="1">
    <location>
        <begin position="52"/>
        <end position="71"/>
    </location>
</feature>
<dbReference type="AlphaFoldDB" id="A0A1Z2XNG8"/>
<organism evidence="3 5">
    <name type="scientific">Acutalibacter muris</name>
    <dbReference type="NCBI Taxonomy" id="1796620"/>
    <lineage>
        <taxon>Bacteria</taxon>
        <taxon>Bacillati</taxon>
        <taxon>Bacillota</taxon>
        <taxon>Clostridia</taxon>
        <taxon>Eubacteriales</taxon>
        <taxon>Acutalibacteraceae</taxon>
        <taxon>Acutalibacter</taxon>
    </lineage>
</organism>
<dbReference type="Proteomes" id="UP000596035">
    <property type="component" value="Chromosome"/>
</dbReference>
<dbReference type="KEGG" id="amur:ADH66_04545"/>
<reference evidence="4" key="2">
    <citation type="submission" date="2017-05" db="EMBL/GenBank/DDBJ databases">
        <title>Improved OligoMM genomes.</title>
        <authorList>
            <person name="Garzetti D."/>
        </authorList>
    </citation>
    <scope>NUCLEOTIDE SEQUENCE [LARGE SCALE GENOMIC DNA]</scope>
    <source>
        <strain evidence="4">KB18</strain>
    </source>
</reference>
<feature type="transmembrane region" description="Helical" evidence="1">
    <location>
        <begin position="18"/>
        <end position="40"/>
    </location>
</feature>
<gene>
    <name evidence="2" type="ORF">ADH66_04545</name>
    <name evidence="3" type="ORF">I5Q82_14610</name>
</gene>
<protein>
    <submittedName>
        <fullName evidence="2 3">ABC transporter permease</fullName>
    </submittedName>
</protein>
<evidence type="ECO:0000313" key="5">
    <source>
        <dbReference type="Proteomes" id="UP000596035"/>
    </source>
</evidence>
<dbReference type="GO" id="GO:0140359">
    <property type="term" value="F:ABC-type transporter activity"/>
    <property type="evidence" value="ECO:0007669"/>
    <property type="project" value="InterPro"/>
</dbReference>
<keyword evidence="1" id="KW-1133">Transmembrane helix</keyword>
<keyword evidence="4" id="KW-1185">Reference proteome</keyword>
<dbReference type="EMBL" id="CP021422">
    <property type="protein sequence ID" value="ASB39988.1"/>
    <property type="molecule type" value="Genomic_DNA"/>
</dbReference>
<proteinExistence type="predicted"/>
<dbReference type="EMBL" id="CP065321">
    <property type="protein sequence ID" value="QQR29276.1"/>
    <property type="molecule type" value="Genomic_DNA"/>
</dbReference>
<feature type="transmembrane region" description="Helical" evidence="1">
    <location>
        <begin position="163"/>
        <end position="182"/>
    </location>
</feature>
<reference evidence="3 5" key="3">
    <citation type="submission" date="2020-11" db="EMBL/GenBank/DDBJ databases">
        <title>Closed and high quality bacterial genomes of the OMM12 community.</title>
        <authorList>
            <person name="Marbouty M."/>
            <person name="Lamy-Besnier Q."/>
            <person name="Debarbieux L."/>
            <person name="Koszul R."/>
        </authorList>
    </citation>
    <scope>NUCLEOTIDE SEQUENCE [LARGE SCALE GENOMIC DNA]</scope>
    <source>
        <strain evidence="3 5">KB18</strain>
    </source>
</reference>
<dbReference type="GO" id="GO:0005886">
    <property type="term" value="C:plasma membrane"/>
    <property type="evidence" value="ECO:0007669"/>
    <property type="project" value="UniProtKB-SubCell"/>
</dbReference>
<keyword evidence="1" id="KW-0472">Membrane</keyword>
<dbReference type="RefSeq" id="WP_066535142.1">
    <property type="nucleotide sequence ID" value="NZ_CP021422.1"/>
</dbReference>
<dbReference type="Proteomes" id="UP000196710">
    <property type="component" value="Chromosome"/>
</dbReference>
<evidence type="ECO:0000256" key="1">
    <source>
        <dbReference type="SAM" id="Phobius"/>
    </source>
</evidence>
<feature type="transmembrane region" description="Helical" evidence="1">
    <location>
        <begin position="267"/>
        <end position="289"/>
    </location>
</feature>
<feature type="transmembrane region" description="Helical" evidence="1">
    <location>
        <begin position="134"/>
        <end position="156"/>
    </location>
</feature>
<name>A0A1Z2XNG8_9FIRM</name>
<accession>A0A1Z2XNG8</accession>
<sequence>MWKLICANTFVMLRSKRLWIGAAALVVYDLGIVNFTISGLRGPGATGLEAQVFGFLGLAALLVPVVTVLFVNTDYHDGTYRSKLSVGHSRAAVYLANLLVSALAGLFYFALHLLVALPVGYAGGGTFLLDPGELAVRMGASILVLLSLTAITVAVSMLMTHRAVTVVVIIMMALLLDGASLLENCLAQPPQVRDVTGTVEVVNEEGETVLRYVDREGRELKVSETEMVPNPYYIGEPLRTGLCLVNDLLPGGQIFHLMGLTQRQVPAWSVGLNAGAMALLSTALGLGLFRRKDLR</sequence>
<reference evidence="2" key="1">
    <citation type="journal article" date="2017" name="Genome Announc.">
        <title>High-Quality Whole-Genome Sequences of the Oligo-Mouse-Microbiota Bacterial Community.</title>
        <authorList>
            <person name="Garzetti D."/>
            <person name="Brugiroux S."/>
            <person name="Bunk B."/>
            <person name="Pukall R."/>
            <person name="McCoy K.D."/>
            <person name="Macpherson A.J."/>
            <person name="Stecher B."/>
        </authorList>
    </citation>
    <scope>NUCLEOTIDE SEQUENCE</scope>
    <source>
        <strain evidence="2">KB18</strain>
    </source>
</reference>
<evidence type="ECO:0000313" key="2">
    <source>
        <dbReference type="EMBL" id="ASB39988.1"/>
    </source>
</evidence>
<evidence type="ECO:0000313" key="3">
    <source>
        <dbReference type="EMBL" id="QQR29276.1"/>
    </source>
</evidence>
<feature type="transmembrane region" description="Helical" evidence="1">
    <location>
        <begin position="92"/>
        <end position="114"/>
    </location>
</feature>
<evidence type="ECO:0000313" key="4">
    <source>
        <dbReference type="Proteomes" id="UP000196710"/>
    </source>
</evidence>
<keyword evidence="1" id="KW-0812">Transmembrane</keyword>